<dbReference type="Gene3D" id="1.10.10.10">
    <property type="entry name" value="Winged helix-like DNA-binding domain superfamily/Winged helix DNA-binding domain"/>
    <property type="match status" value="1"/>
</dbReference>
<feature type="domain" description="HTH marR-type" evidence="1">
    <location>
        <begin position="14"/>
        <end position="115"/>
    </location>
</feature>
<dbReference type="PANTHER" id="PTHR33164:SF106">
    <property type="entry name" value="TRANSCRIPTIONAL REGULATORY PROTEIN"/>
    <property type="match status" value="1"/>
</dbReference>
<accession>A0ABT1A3P3</accession>
<dbReference type="Pfam" id="PF12802">
    <property type="entry name" value="MarR_2"/>
    <property type="match status" value="1"/>
</dbReference>
<gene>
    <name evidence="2" type="ORF">KDL28_21340</name>
</gene>
<dbReference type="PANTHER" id="PTHR33164">
    <property type="entry name" value="TRANSCRIPTIONAL REGULATOR, MARR FAMILY"/>
    <property type="match status" value="1"/>
</dbReference>
<sequence>MHDLAVAIAEADVALSAALGTTTGDYLAVKHVLLRPGELGPVELGRLLGMSSGSATALVDRLAAAGHVVRLPHDHDRRRRVLLVSDGTRARLLAELERRAADIEDLARAYDDDQRRAITSFLGALAARHRARPGPRGRPGP</sequence>
<protein>
    <submittedName>
        <fullName evidence="2">MarR family transcriptional regulator</fullName>
    </submittedName>
</protein>
<keyword evidence="3" id="KW-1185">Reference proteome</keyword>
<dbReference type="Proteomes" id="UP001165283">
    <property type="component" value="Unassembled WGS sequence"/>
</dbReference>
<evidence type="ECO:0000313" key="3">
    <source>
        <dbReference type="Proteomes" id="UP001165283"/>
    </source>
</evidence>
<dbReference type="InterPro" id="IPR000835">
    <property type="entry name" value="HTH_MarR-typ"/>
</dbReference>
<dbReference type="EMBL" id="JAGSOV010000044">
    <property type="protein sequence ID" value="MCO1657607.1"/>
    <property type="molecule type" value="Genomic_DNA"/>
</dbReference>
<comment type="caution">
    <text evidence="2">The sequence shown here is derived from an EMBL/GenBank/DDBJ whole genome shotgun (WGS) entry which is preliminary data.</text>
</comment>
<organism evidence="2 3">
    <name type="scientific">Pseudonocardia humida</name>
    <dbReference type="NCBI Taxonomy" id="2800819"/>
    <lineage>
        <taxon>Bacteria</taxon>
        <taxon>Bacillati</taxon>
        <taxon>Actinomycetota</taxon>
        <taxon>Actinomycetes</taxon>
        <taxon>Pseudonocardiales</taxon>
        <taxon>Pseudonocardiaceae</taxon>
        <taxon>Pseudonocardia</taxon>
    </lineage>
</organism>
<dbReference type="InterPro" id="IPR039422">
    <property type="entry name" value="MarR/SlyA-like"/>
</dbReference>
<reference evidence="2" key="1">
    <citation type="submission" date="2021-04" db="EMBL/GenBank/DDBJ databases">
        <title>Pseudonocardia sp. nov., isolated from sandy soil of mangrove forest.</title>
        <authorList>
            <person name="Zan Z."/>
            <person name="Huang R."/>
            <person name="Liu W."/>
        </authorList>
    </citation>
    <scope>NUCLEOTIDE SEQUENCE</scope>
    <source>
        <strain evidence="2">S2-4</strain>
    </source>
</reference>
<evidence type="ECO:0000313" key="2">
    <source>
        <dbReference type="EMBL" id="MCO1657607.1"/>
    </source>
</evidence>
<dbReference type="SMART" id="SM00347">
    <property type="entry name" value="HTH_MARR"/>
    <property type="match status" value="1"/>
</dbReference>
<dbReference type="SUPFAM" id="SSF46785">
    <property type="entry name" value="Winged helix' DNA-binding domain"/>
    <property type="match status" value="1"/>
</dbReference>
<evidence type="ECO:0000259" key="1">
    <source>
        <dbReference type="SMART" id="SM00347"/>
    </source>
</evidence>
<proteinExistence type="predicted"/>
<name>A0ABT1A3P3_9PSEU</name>
<dbReference type="InterPro" id="IPR036390">
    <property type="entry name" value="WH_DNA-bd_sf"/>
</dbReference>
<dbReference type="InterPro" id="IPR036388">
    <property type="entry name" value="WH-like_DNA-bd_sf"/>
</dbReference>